<feature type="chain" id="PRO_5010368152" evidence="1">
    <location>
        <begin position="24"/>
        <end position="146"/>
    </location>
</feature>
<dbReference type="PANTHER" id="PTHR36156:SF2">
    <property type="entry name" value="CUPIN TYPE-2 DOMAIN-CONTAINING PROTEIN"/>
    <property type="match status" value="1"/>
</dbReference>
<dbReference type="InterPro" id="IPR014710">
    <property type="entry name" value="RmlC-like_jellyroll"/>
</dbReference>
<dbReference type="Pfam" id="PF07883">
    <property type="entry name" value="Cupin_2"/>
    <property type="match status" value="1"/>
</dbReference>
<dbReference type="Gene3D" id="2.60.120.10">
    <property type="entry name" value="Jelly Rolls"/>
    <property type="match status" value="1"/>
</dbReference>
<dbReference type="CDD" id="cd02236">
    <property type="entry name" value="cupin_CV2614-like"/>
    <property type="match status" value="1"/>
</dbReference>
<evidence type="ECO:0000313" key="3">
    <source>
        <dbReference type="EMBL" id="SFT76231.1"/>
    </source>
</evidence>
<accession>A0A1I7AMM6</accession>
<name>A0A1I7AMM6_9HYPH</name>
<dbReference type="InterPro" id="IPR013096">
    <property type="entry name" value="Cupin_2"/>
</dbReference>
<dbReference type="SUPFAM" id="SSF51182">
    <property type="entry name" value="RmlC-like cupins"/>
    <property type="match status" value="1"/>
</dbReference>
<dbReference type="AlphaFoldDB" id="A0A1I7AMM6"/>
<organism evidence="3 4">
    <name type="scientific">Pseudovibrio denitrificans</name>
    <dbReference type="NCBI Taxonomy" id="258256"/>
    <lineage>
        <taxon>Bacteria</taxon>
        <taxon>Pseudomonadati</taxon>
        <taxon>Pseudomonadota</taxon>
        <taxon>Alphaproteobacteria</taxon>
        <taxon>Hyphomicrobiales</taxon>
        <taxon>Stappiaceae</taxon>
        <taxon>Pseudovibrio</taxon>
    </lineage>
</organism>
<dbReference type="EMBL" id="FPBD01000003">
    <property type="protein sequence ID" value="SFT76231.1"/>
    <property type="molecule type" value="Genomic_DNA"/>
</dbReference>
<protein>
    <submittedName>
        <fullName evidence="3">Cupin domain protein</fullName>
    </submittedName>
</protein>
<evidence type="ECO:0000256" key="1">
    <source>
        <dbReference type="SAM" id="SignalP"/>
    </source>
</evidence>
<feature type="signal peptide" evidence="1">
    <location>
        <begin position="1"/>
        <end position="23"/>
    </location>
</feature>
<reference evidence="4" key="1">
    <citation type="submission" date="2016-10" db="EMBL/GenBank/DDBJ databases">
        <authorList>
            <person name="Varghese N."/>
            <person name="Submissions S."/>
        </authorList>
    </citation>
    <scope>NUCLEOTIDE SEQUENCE [LARGE SCALE GENOMIC DNA]</scope>
    <source>
        <strain evidence="4">DSM 17465</strain>
    </source>
</reference>
<keyword evidence="4" id="KW-1185">Reference proteome</keyword>
<evidence type="ECO:0000313" key="4">
    <source>
        <dbReference type="Proteomes" id="UP000183371"/>
    </source>
</evidence>
<dbReference type="InterPro" id="IPR011051">
    <property type="entry name" value="RmlC_Cupin_sf"/>
</dbReference>
<feature type="domain" description="Cupin type-2" evidence="2">
    <location>
        <begin position="63"/>
        <end position="132"/>
    </location>
</feature>
<keyword evidence="1" id="KW-0732">Signal</keyword>
<evidence type="ECO:0000259" key="2">
    <source>
        <dbReference type="Pfam" id="PF07883"/>
    </source>
</evidence>
<sequence length="146" mass="15730">MKSAVLVGTCCLVLGGFAAGALAQDNGNAYSDVEVLLDKSETTITKQPLVYPEGRQAQVTSLVITLAPGEAVKEHMHPIPLYGYILDGELTITYEKEAPLTFKKGEAFIEAVNTWHFGKNTGTVPTRILAVFMGAKDLPNVIRPPE</sequence>
<dbReference type="PANTHER" id="PTHR36156">
    <property type="entry name" value="SLR2101 PROTEIN"/>
    <property type="match status" value="1"/>
</dbReference>
<proteinExistence type="predicted"/>
<dbReference type="InterPro" id="IPR047142">
    <property type="entry name" value="OryJ/VirC-like"/>
</dbReference>
<dbReference type="Proteomes" id="UP000183371">
    <property type="component" value="Unassembled WGS sequence"/>
</dbReference>
<dbReference type="RefSeq" id="WP_008550446.1">
    <property type="nucleotide sequence ID" value="NZ_FPBD01000003.1"/>
</dbReference>
<gene>
    <name evidence="3" type="ORF">SAMN05444141_103209</name>
</gene>